<evidence type="ECO:0000256" key="2">
    <source>
        <dbReference type="ARBA" id="ARBA00023027"/>
    </source>
</evidence>
<dbReference type="AlphaFoldDB" id="A0ABD1LTV8"/>
<comment type="similarity">
    <text evidence="1">Belongs to the NAD(P)-dependent epimerase/dehydratase family.</text>
</comment>
<proteinExistence type="inferred from homology"/>
<keyword evidence="2" id="KW-0520">NAD</keyword>
<feature type="signal peptide" evidence="4">
    <location>
        <begin position="1"/>
        <end position="17"/>
    </location>
</feature>
<evidence type="ECO:0000256" key="3">
    <source>
        <dbReference type="ARBA" id="ARBA00023235"/>
    </source>
</evidence>
<protein>
    <recommendedName>
        <fullName evidence="7">Secreted protein</fullName>
    </recommendedName>
</protein>
<evidence type="ECO:0000256" key="4">
    <source>
        <dbReference type="SAM" id="SignalP"/>
    </source>
</evidence>
<evidence type="ECO:0000313" key="5">
    <source>
        <dbReference type="EMBL" id="KAL2326959.1"/>
    </source>
</evidence>
<organism evidence="5 6">
    <name type="scientific">Flemingia macrophylla</name>
    <dbReference type="NCBI Taxonomy" id="520843"/>
    <lineage>
        <taxon>Eukaryota</taxon>
        <taxon>Viridiplantae</taxon>
        <taxon>Streptophyta</taxon>
        <taxon>Embryophyta</taxon>
        <taxon>Tracheophyta</taxon>
        <taxon>Spermatophyta</taxon>
        <taxon>Magnoliopsida</taxon>
        <taxon>eudicotyledons</taxon>
        <taxon>Gunneridae</taxon>
        <taxon>Pentapetalae</taxon>
        <taxon>rosids</taxon>
        <taxon>fabids</taxon>
        <taxon>Fabales</taxon>
        <taxon>Fabaceae</taxon>
        <taxon>Papilionoideae</taxon>
        <taxon>50 kb inversion clade</taxon>
        <taxon>NPAAA clade</taxon>
        <taxon>indigoferoid/millettioid clade</taxon>
        <taxon>Phaseoleae</taxon>
        <taxon>Flemingia</taxon>
    </lineage>
</organism>
<feature type="chain" id="PRO_5044820485" description="Secreted protein" evidence="4">
    <location>
        <begin position="18"/>
        <end position="122"/>
    </location>
</feature>
<dbReference type="Gene3D" id="3.40.50.720">
    <property type="entry name" value="NAD(P)-binding Rossmann-like Domain"/>
    <property type="match status" value="1"/>
</dbReference>
<comment type="caution">
    <text evidence="5">The sequence shown here is derived from an EMBL/GenBank/DDBJ whole genome shotgun (WGS) entry which is preliminary data.</text>
</comment>
<reference evidence="5 6" key="1">
    <citation type="submission" date="2024-08" db="EMBL/GenBank/DDBJ databases">
        <title>Insights into the chromosomal genome structure of Flemingia macrophylla.</title>
        <authorList>
            <person name="Ding Y."/>
            <person name="Zhao Y."/>
            <person name="Bi W."/>
            <person name="Wu M."/>
            <person name="Zhao G."/>
            <person name="Gong Y."/>
            <person name="Li W."/>
            <person name="Zhang P."/>
        </authorList>
    </citation>
    <scope>NUCLEOTIDE SEQUENCE [LARGE SCALE GENOMIC DNA]</scope>
    <source>
        <strain evidence="5">DYQJB</strain>
        <tissue evidence="5">Leaf</tissue>
    </source>
</reference>
<accession>A0ABD1LTV8</accession>
<dbReference type="EMBL" id="JBGMDY010000007">
    <property type="protein sequence ID" value="KAL2326959.1"/>
    <property type="molecule type" value="Genomic_DNA"/>
</dbReference>
<evidence type="ECO:0000313" key="6">
    <source>
        <dbReference type="Proteomes" id="UP001603857"/>
    </source>
</evidence>
<evidence type="ECO:0000256" key="1">
    <source>
        <dbReference type="ARBA" id="ARBA00007637"/>
    </source>
</evidence>
<dbReference type="GO" id="GO:0016853">
    <property type="term" value="F:isomerase activity"/>
    <property type="evidence" value="ECO:0007669"/>
    <property type="project" value="UniProtKB-KW"/>
</dbReference>
<keyword evidence="3" id="KW-0413">Isomerase</keyword>
<sequence>MRGLLSFSSFFFPFSLSLPFPFFYDKLTLPRVAKSLCRSSPSNLTVLVTDAASFIITHASLASKCNGDNVLGLDLKCAHHHLLECVGVFLVEGNVNDATLLRKLFDVVLFSHVFHLVVQAGI</sequence>
<gene>
    <name evidence="5" type="ORF">Fmac_020386</name>
</gene>
<dbReference type="Proteomes" id="UP001603857">
    <property type="component" value="Unassembled WGS sequence"/>
</dbReference>
<evidence type="ECO:0008006" key="7">
    <source>
        <dbReference type="Google" id="ProtNLM"/>
    </source>
</evidence>
<name>A0ABD1LTV8_9FABA</name>
<dbReference type="PANTHER" id="PTHR43574">
    <property type="entry name" value="EPIMERASE-RELATED"/>
    <property type="match status" value="1"/>
</dbReference>
<keyword evidence="4" id="KW-0732">Signal</keyword>
<keyword evidence="6" id="KW-1185">Reference proteome</keyword>